<comment type="caution">
    <text evidence="2">The sequence shown here is derived from an EMBL/GenBank/DDBJ whole genome shotgun (WGS) entry which is preliminary data.</text>
</comment>
<dbReference type="InterPro" id="IPR011257">
    <property type="entry name" value="DNA_glycosylase"/>
</dbReference>
<dbReference type="EMBL" id="MHLO01000037">
    <property type="protein sequence ID" value="OGZ11159.1"/>
    <property type="molecule type" value="Genomic_DNA"/>
</dbReference>
<dbReference type="PANTHER" id="PTHR31116:SF29">
    <property type="entry name" value="DNA GLYCOSYLASE SUPERFAMILY PROTEIN"/>
    <property type="match status" value="1"/>
</dbReference>
<sequence>MMTIKKRCPWVPTGDALYETYHDEEWGVPVHNDRKIFEFLVLESAQAGLSWRTVLHKRKNYRKAFANFDPKRVAKFTARNMTALLKNKGVIRNRQKIAAAINNAARFLEAQKEFGSFAEYAWGFVGIKPIVHQLRTNADYPETIPEAEAFAADLKKRGFKFLGPKIIYAHMQATGMVNDHVIDCFQRKKVGEKIQGRTLKN</sequence>
<feature type="binding site" evidence="1">
    <location>
        <position position="184"/>
    </location>
    <ligand>
        <name>Zn(2+)</name>
        <dbReference type="ChEBI" id="CHEBI:29105"/>
    </ligand>
</feature>
<keyword evidence="1" id="KW-0479">Metal-binding</keyword>
<evidence type="ECO:0000313" key="3">
    <source>
        <dbReference type="Proteomes" id="UP000178636"/>
    </source>
</evidence>
<dbReference type="GO" id="GO:0006284">
    <property type="term" value="P:base-excision repair"/>
    <property type="evidence" value="ECO:0007669"/>
    <property type="project" value="InterPro"/>
</dbReference>
<dbReference type="GO" id="GO:0008725">
    <property type="term" value="F:DNA-3-methyladenine glycosylase activity"/>
    <property type="evidence" value="ECO:0007669"/>
    <property type="project" value="InterPro"/>
</dbReference>
<evidence type="ECO:0000313" key="2">
    <source>
        <dbReference type="EMBL" id="OGZ11159.1"/>
    </source>
</evidence>
<dbReference type="SUPFAM" id="SSF48150">
    <property type="entry name" value="DNA-glycosylase"/>
    <property type="match status" value="1"/>
</dbReference>
<reference evidence="2 3" key="1">
    <citation type="journal article" date="2016" name="Nat. Commun.">
        <title>Thousands of microbial genomes shed light on interconnected biogeochemical processes in an aquifer system.</title>
        <authorList>
            <person name="Anantharaman K."/>
            <person name="Brown C.T."/>
            <person name="Hug L.A."/>
            <person name="Sharon I."/>
            <person name="Castelle C.J."/>
            <person name="Probst A.J."/>
            <person name="Thomas B.C."/>
            <person name="Singh A."/>
            <person name="Wilkins M.J."/>
            <person name="Karaoz U."/>
            <person name="Brodie E.L."/>
            <person name="Williams K.H."/>
            <person name="Hubbard S.S."/>
            <person name="Banfield J.F."/>
        </authorList>
    </citation>
    <scope>NUCLEOTIDE SEQUENCE [LARGE SCALE GENOMIC DNA]</scope>
</reference>
<dbReference type="InterPro" id="IPR005019">
    <property type="entry name" value="Adenine_glyco"/>
</dbReference>
<dbReference type="PANTHER" id="PTHR31116">
    <property type="entry name" value="OS04G0501200 PROTEIN"/>
    <property type="match status" value="1"/>
</dbReference>
<dbReference type="AlphaFoldDB" id="A0A1G2DC11"/>
<organism evidence="2 3">
    <name type="scientific">Candidatus Lloydbacteria bacterium RIFCSPHIGHO2_02_FULL_54_17</name>
    <dbReference type="NCBI Taxonomy" id="1798664"/>
    <lineage>
        <taxon>Bacteria</taxon>
        <taxon>Candidatus Lloydiibacteriota</taxon>
    </lineage>
</organism>
<feature type="binding site" evidence="1">
    <location>
        <position position="180"/>
    </location>
    <ligand>
        <name>Zn(2+)</name>
        <dbReference type="ChEBI" id="CHEBI:29105"/>
    </ligand>
</feature>
<proteinExistence type="predicted"/>
<dbReference type="Gene3D" id="1.10.340.30">
    <property type="entry name" value="Hypothetical protein, domain 2"/>
    <property type="match status" value="1"/>
</dbReference>
<evidence type="ECO:0000256" key="1">
    <source>
        <dbReference type="PIRSR" id="PIRSR605019-1"/>
    </source>
</evidence>
<feature type="binding site" evidence="1">
    <location>
        <position position="22"/>
    </location>
    <ligand>
        <name>Zn(2+)</name>
        <dbReference type="ChEBI" id="CHEBI:29105"/>
    </ligand>
</feature>
<protein>
    <submittedName>
        <fullName evidence="2">DNA-3-methyladenine glycosylase</fullName>
    </submittedName>
</protein>
<name>A0A1G2DC11_9BACT</name>
<dbReference type="Proteomes" id="UP000178636">
    <property type="component" value="Unassembled WGS sequence"/>
</dbReference>
<gene>
    <name evidence="2" type="ORF">A3C93_06545</name>
</gene>
<accession>A0A1G2DC11</accession>
<dbReference type="Pfam" id="PF03352">
    <property type="entry name" value="Adenine_glyco"/>
    <property type="match status" value="1"/>
</dbReference>
<dbReference type="GO" id="GO:0046872">
    <property type="term" value="F:metal ion binding"/>
    <property type="evidence" value="ECO:0007669"/>
    <property type="project" value="UniProtKB-KW"/>
</dbReference>
<keyword evidence="1" id="KW-0862">Zinc</keyword>
<feature type="binding site" evidence="1">
    <location>
        <position position="8"/>
    </location>
    <ligand>
        <name>Zn(2+)</name>
        <dbReference type="ChEBI" id="CHEBI:29105"/>
    </ligand>
</feature>